<accession>A0ABY3SID3</accession>
<keyword evidence="3" id="KW-1185">Reference proteome</keyword>
<evidence type="ECO:0000313" key="2">
    <source>
        <dbReference type="EMBL" id="UJF33773.1"/>
    </source>
</evidence>
<reference evidence="2 3" key="1">
    <citation type="journal article" date="2024" name="Int. J. Syst. Evol. Microbiol.">
        <title>Paenibacillus hexagrammi sp. nov., a novel bacterium isolated from the gut content of Hexagrammos agrammus.</title>
        <authorList>
            <person name="Jung H.K."/>
            <person name="Kim D.G."/>
            <person name="Zin H."/>
            <person name="Park J."/>
            <person name="Jung H."/>
            <person name="Kim Y.O."/>
            <person name="Kong H.J."/>
            <person name="Kim J.W."/>
            <person name="Kim Y.S."/>
        </authorList>
    </citation>
    <scope>NUCLEOTIDE SEQUENCE [LARGE SCALE GENOMIC DNA]</scope>
    <source>
        <strain evidence="2 3">YPD9-1</strain>
    </source>
</reference>
<dbReference type="PANTHER" id="PTHR38743:SF2">
    <property type="entry name" value="DUF2185 DOMAIN-CONTAINING PROTEIN"/>
    <property type="match status" value="1"/>
</dbReference>
<proteinExistence type="predicted"/>
<protein>
    <submittedName>
        <fullName evidence="2">DUF2185 domain-containing protein</fullName>
    </submittedName>
</protein>
<name>A0ABY3SID3_9BACL</name>
<dbReference type="EMBL" id="CP090978">
    <property type="protein sequence ID" value="UJF33773.1"/>
    <property type="molecule type" value="Genomic_DNA"/>
</dbReference>
<dbReference type="InterPro" id="IPR018689">
    <property type="entry name" value="Imm33_dom"/>
</dbReference>
<dbReference type="Pfam" id="PF09951">
    <property type="entry name" value="Imm33"/>
    <property type="match status" value="1"/>
</dbReference>
<dbReference type="PANTHER" id="PTHR38743">
    <property type="entry name" value="SIMILAR TO GLYOXYLASE I FAMILY PROTEIN"/>
    <property type="match status" value="1"/>
</dbReference>
<feature type="domain" description="Immunity protein Imm33" evidence="1">
    <location>
        <begin position="26"/>
        <end position="110"/>
    </location>
</feature>
<gene>
    <name evidence="2" type="ORF">L0M14_00435</name>
</gene>
<evidence type="ECO:0000259" key="1">
    <source>
        <dbReference type="Pfam" id="PF09951"/>
    </source>
</evidence>
<sequence length="121" mass="14036">MFDSNKKKYFLSSNQILRLIDSQEGCIATDRITVDGCKVRFMYKEEPHQNGWPDSGWRFMAGDEDQDYMDNPNNHTVFQVNTICNYDPKIIPLLDSPSGSAYIRGTDGKFELDEEWKDPED</sequence>
<evidence type="ECO:0000313" key="3">
    <source>
        <dbReference type="Proteomes" id="UP001649230"/>
    </source>
</evidence>
<dbReference type="Proteomes" id="UP001649230">
    <property type="component" value="Chromosome"/>
</dbReference>
<organism evidence="2 3">
    <name type="scientific">Paenibacillus hexagrammi</name>
    <dbReference type="NCBI Taxonomy" id="2908839"/>
    <lineage>
        <taxon>Bacteria</taxon>
        <taxon>Bacillati</taxon>
        <taxon>Bacillota</taxon>
        <taxon>Bacilli</taxon>
        <taxon>Bacillales</taxon>
        <taxon>Paenibacillaceae</taxon>
        <taxon>Paenibacillus</taxon>
    </lineage>
</organism>
<dbReference type="RefSeq" id="WP_235120167.1">
    <property type="nucleotide sequence ID" value="NZ_CP090978.1"/>
</dbReference>